<feature type="region of interest" description="Disordered" evidence="7">
    <location>
        <begin position="550"/>
        <end position="580"/>
    </location>
</feature>
<protein>
    <recommendedName>
        <fullName evidence="6">alpha-1,2-Mannosidase</fullName>
        <ecNumber evidence="6">3.2.1.-</ecNumber>
    </recommendedName>
</protein>
<dbReference type="Gene3D" id="1.50.10.10">
    <property type="match status" value="1"/>
</dbReference>
<dbReference type="PANTHER" id="PTHR11742:SF6">
    <property type="entry name" value="MANNOSYL-OLIGOSACCHARIDE ALPHA-1,2-MANNOSIDASE IA-RELATED"/>
    <property type="match status" value="1"/>
</dbReference>
<comment type="pathway">
    <text evidence="2">Protein modification; protein glycosylation.</text>
</comment>
<dbReference type="Pfam" id="PF01532">
    <property type="entry name" value="Glyco_hydro_47"/>
    <property type="match status" value="1"/>
</dbReference>
<feature type="region of interest" description="Disordered" evidence="7">
    <location>
        <begin position="66"/>
        <end position="93"/>
    </location>
</feature>
<comment type="similarity">
    <text evidence="3 6">Belongs to the glycosyl hydrolase 47 family.</text>
</comment>
<keyword evidence="6" id="KW-0326">Glycosidase</keyword>
<evidence type="ECO:0000313" key="9">
    <source>
        <dbReference type="EMBL" id="CAK9880534.1"/>
    </source>
</evidence>
<dbReference type="InterPro" id="IPR001382">
    <property type="entry name" value="Glyco_hydro_47"/>
</dbReference>
<evidence type="ECO:0000313" key="10">
    <source>
        <dbReference type="Proteomes" id="UP001497522"/>
    </source>
</evidence>
<evidence type="ECO:0000256" key="3">
    <source>
        <dbReference type="ARBA" id="ARBA00007658"/>
    </source>
</evidence>
<keyword evidence="5" id="KW-1015">Disulfide bond</keyword>
<dbReference type="InterPro" id="IPR036026">
    <property type="entry name" value="Seven-hairpin_glycosidases"/>
</dbReference>
<dbReference type="SUPFAM" id="SSF48225">
    <property type="entry name" value="Seven-hairpin glycosidases"/>
    <property type="match status" value="1"/>
</dbReference>
<evidence type="ECO:0000256" key="5">
    <source>
        <dbReference type="ARBA" id="ARBA00023157"/>
    </source>
</evidence>
<organism evidence="9 10">
    <name type="scientific">Sphagnum jensenii</name>
    <dbReference type="NCBI Taxonomy" id="128206"/>
    <lineage>
        <taxon>Eukaryota</taxon>
        <taxon>Viridiplantae</taxon>
        <taxon>Streptophyta</taxon>
        <taxon>Embryophyta</taxon>
        <taxon>Bryophyta</taxon>
        <taxon>Sphagnophytina</taxon>
        <taxon>Sphagnopsida</taxon>
        <taxon>Sphagnales</taxon>
        <taxon>Sphagnaceae</taxon>
        <taxon>Sphagnum</taxon>
    </lineage>
</organism>
<sequence length="580" mass="66057">MARPRAASSWPRVLHPSYYLRRPRRLLVLVVFFVGTTFLLWDRHSLIQRHEVEELAKYLKGEGKTFQLDGEDESSSKTAQQGKSEQEGVEKEIEDPITEYRRSQVKAAMLHAWSSYEKYAWGFDELQPQSRSGVNHFGGLGASIIDSLDTLYIMGLQPQFNKARDWVAENLHFNKNYDASVFETTIRVLGGLLSAYDLTAEKMFLTKAKEIADRLLPAWDTRTGIPYTTINLDSGRAHNPGWTGGSSVLADLGTEQVEFIGLSQRTGDPKYKQKVENVIKQLRKNFPKDGLLPIYISADSGQPTTGKITFGAMGDSFYEYLLKVWIQGNKTEVVKHYREMWEQSMEGMMGLVSKSTPSGYTFLAERSGSTLFNKMDELACFAPGMLALGTEGAPPEKAEKYLTLAKELTRTCYNFYMSTPTKLAGENYQFFDGQDLQVGTPWNILRPETVESLMYVWRKTGDSKYRDWGWDIFQAFEKQSRTPTGYVGLRNVRTGEKDDMMQSFFLAETLKYFYLLYSPSSVIPLDKWVFNTEAHPLRIIPRVDEPISLEDTPEGKDSSMQIKSGSTQYLRQRRINPGGR</sequence>
<reference evidence="9" key="1">
    <citation type="submission" date="2024-03" db="EMBL/GenBank/DDBJ databases">
        <authorList>
            <consortium name="ELIXIR-Norway"/>
            <consortium name="Elixir Norway"/>
        </authorList>
    </citation>
    <scope>NUCLEOTIDE SEQUENCE</scope>
</reference>
<comment type="cofactor">
    <cofactor evidence="1">
        <name>Ca(2+)</name>
        <dbReference type="ChEBI" id="CHEBI:29108"/>
    </cofactor>
</comment>
<gene>
    <name evidence="9" type="ORF">CSSPJE1EN2_LOCUS21933</name>
</gene>
<evidence type="ECO:0000256" key="4">
    <source>
        <dbReference type="ARBA" id="ARBA00022801"/>
    </source>
</evidence>
<feature type="compositionally biased region" description="Polar residues" evidence="7">
    <location>
        <begin position="558"/>
        <end position="570"/>
    </location>
</feature>
<keyword evidence="8" id="KW-1133">Transmembrane helix</keyword>
<dbReference type="PRINTS" id="PR00747">
    <property type="entry name" value="GLYHDRLASE47"/>
</dbReference>
<evidence type="ECO:0000256" key="6">
    <source>
        <dbReference type="RuleBase" id="RU361193"/>
    </source>
</evidence>
<dbReference type="InterPro" id="IPR012341">
    <property type="entry name" value="6hp_glycosidase-like_sf"/>
</dbReference>
<accession>A0ABP1BVW3</accession>
<name>A0ABP1BVW3_9BRYO</name>
<keyword evidence="8" id="KW-0472">Membrane</keyword>
<evidence type="ECO:0000256" key="7">
    <source>
        <dbReference type="SAM" id="MobiDB-lite"/>
    </source>
</evidence>
<feature type="transmembrane region" description="Helical" evidence="8">
    <location>
        <begin position="25"/>
        <end position="41"/>
    </location>
</feature>
<evidence type="ECO:0000256" key="2">
    <source>
        <dbReference type="ARBA" id="ARBA00004922"/>
    </source>
</evidence>
<keyword evidence="4 6" id="KW-0378">Hydrolase</keyword>
<evidence type="ECO:0000256" key="1">
    <source>
        <dbReference type="ARBA" id="ARBA00001913"/>
    </source>
</evidence>
<keyword evidence="8" id="KW-0812">Transmembrane</keyword>
<dbReference type="Proteomes" id="UP001497522">
    <property type="component" value="Chromosome 7"/>
</dbReference>
<proteinExistence type="inferred from homology"/>
<keyword evidence="10" id="KW-1185">Reference proteome</keyword>
<dbReference type="PANTHER" id="PTHR11742">
    <property type="entry name" value="MANNOSYL-OLIGOSACCHARIDE ALPHA-1,2-MANNOSIDASE-RELATED"/>
    <property type="match status" value="1"/>
</dbReference>
<dbReference type="InterPro" id="IPR050749">
    <property type="entry name" value="Glycosyl_Hydrolase_47"/>
</dbReference>
<evidence type="ECO:0000256" key="8">
    <source>
        <dbReference type="SAM" id="Phobius"/>
    </source>
</evidence>
<dbReference type="EMBL" id="OZ023708">
    <property type="protein sequence ID" value="CAK9880534.1"/>
    <property type="molecule type" value="Genomic_DNA"/>
</dbReference>
<dbReference type="EC" id="3.2.1.-" evidence="6"/>